<evidence type="ECO:0000256" key="3">
    <source>
        <dbReference type="ARBA" id="ARBA00022475"/>
    </source>
</evidence>
<dbReference type="EMBL" id="SIRE01000033">
    <property type="protein sequence ID" value="TBL70317.1"/>
    <property type="molecule type" value="Genomic_DNA"/>
</dbReference>
<dbReference type="InterPro" id="IPR000515">
    <property type="entry name" value="MetI-like"/>
</dbReference>
<dbReference type="PANTHER" id="PTHR30193:SF37">
    <property type="entry name" value="INNER MEMBRANE ABC TRANSPORTER PERMEASE PROTEIN YCJO"/>
    <property type="match status" value="1"/>
</dbReference>
<keyword evidence="10" id="KW-1185">Reference proteome</keyword>
<feature type="transmembrane region" description="Helical" evidence="7">
    <location>
        <begin position="104"/>
        <end position="124"/>
    </location>
</feature>
<dbReference type="PROSITE" id="PS50928">
    <property type="entry name" value="ABC_TM1"/>
    <property type="match status" value="1"/>
</dbReference>
<dbReference type="AlphaFoldDB" id="A0A4Q9DEX0"/>
<keyword evidence="4 7" id="KW-0812">Transmembrane</keyword>
<comment type="subcellular location">
    <subcellularLocation>
        <location evidence="1 7">Cell membrane</location>
        <topology evidence="1 7">Multi-pass membrane protein</topology>
    </subcellularLocation>
</comment>
<organism evidence="9 10">
    <name type="scientific">Paenibacillus thalictri</name>
    <dbReference type="NCBI Taxonomy" id="2527873"/>
    <lineage>
        <taxon>Bacteria</taxon>
        <taxon>Bacillati</taxon>
        <taxon>Bacillota</taxon>
        <taxon>Bacilli</taxon>
        <taxon>Bacillales</taxon>
        <taxon>Paenibacillaceae</taxon>
        <taxon>Paenibacillus</taxon>
    </lineage>
</organism>
<evidence type="ECO:0000256" key="7">
    <source>
        <dbReference type="RuleBase" id="RU363032"/>
    </source>
</evidence>
<feature type="transmembrane region" description="Helical" evidence="7">
    <location>
        <begin position="9"/>
        <end position="32"/>
    </location>
</feature>
<dbReference type="OrthoDB" id="5174895at2"/>
<dbReference type="InterPro" id="IPR051393">
    <property type="entry name" value="ABC_transporter_permease"/>
</dbReference>
<evidence type="ECO:0000256" key="4">
    <source>
        <dbReference type="ARBA" id="ARBA00022692"/>
    </source>
</evidence>
<feature type="transmembrane region" description="Helical" evidence="7">
    <location>
        <begin position="71"/>
        <end position="92"/>
    </location>
</feature>
<keyword evidence="6 7" id="KW-0472">Membrane</keyword>
<feature type="transmembrane region" description="Helical" evidence="7">
    <location>
        <begin position="198"/>
        <end position="223"/>
    </location>
</feature>
<gene>
    <name evidence="9" type="ORF">EYB31_33930</name>
</gene>
<proteinExistence type="inferred from homology"/>
<dbReference type="RefSeq" id="WP_131018037.1">
    <property type="nucleotide sequence ID" value="NZ_SIRE01000033.1"/>
</dbReference>
<dbReference type="Gene3D" id="1.10.3720.10">
    <property type="entry name" value="MetI-like"/>
    <property type="match status" value="1"/>
</dbReference>
<evidence type="ECO:0000313" key="9">
    <source>
        <dbReference type="EMBL" id="TBL70317.1"/>
    </source>
</evidence>
<evidence type="ECO:0000256" key="5">
    <source>
        <dbReference type="ARBA" id="ARBA00022989"/>
    </source>
</evidence>
<dbReference type="GO" id="GO:0005886">
    <property type="term" value="C:plasma membrane"/>
    <property type="evidence" value="ECO:0007669"/>
    <property type="project" value="UniProtKB-SubCell"/>
</dbReference>
<protein>
    <submittedName>
        <fullName evidence="9">Sugar ABC transporter permease</fullName>
    </submittedName>
</protein>
<comment type="similarity">
    <text evidence="7">Belongs to the binding-protein-dependent transport system permease family.</text>
</comment>
<dbReference type="GO" id="GO:0055085">
    <property type="term" value="P:transmembrane transport"/>
    <property type="evidence" value="ECO:0007669"/>
    <property type="project" value="InterPro"/>
</dbReference>
<keyword evidence="2 7" id="KW-0813">Transport</keyword>
<dbReference type="Pfam" id="PF00528">
    <property type="entry name" value="BPD_transp_1"/>
    <property type="match status" value="1"/>
</dbReference>
<evidence type="ECO:0000256" key="2">
    <source>
        <dbReference type="ARBA" id="ARBA00022448"/>
    </source>
</evidence>
<evidence type="ECO:0000256" key="1">
    <source>
        <dbReference type="ARBA" id="ARBA00004651"/>
    </source>
</evidence>
<dbReference type="InterPro" id="IPR035906">
    <property type="entry name" value="MetI-like_sf"/>
</dbReference>
<accession>A0A4Q9DEX0</accession>
<evidence type="ECO:0000256" key="6">
    <source>
        <dbReference type="ARBA" id="ARBA00023136"/>
    </source>
</evidence>
<dbReference type="PANTHER" id="PTHR30193">
    <property type="entry name" value="ABC TRANSPORTER PERMEASE PROTEIN"/>
    <property type="match status" value="1"/>
</dbReference>
<comment type="caution">
    <text evidence="9">The sequence shown here is derived from an EMBL/GenBank/DDBJ whole genome shotgun (WGS) entry which is preliminary data.</text>
</comment>
<dbReference type="CDD" id="cd06261">
    <property type="entry name" value="TM_PBP2"/>
    <property type="match status" value="1"/>
</dbReference>
<feature type="transmembrane region" description="Helical" evidence="7">
    <location>
        <begin position="263"/>
        <end position="281"/>
    </location>
</feature>
<sequence length="289" mass="32581">MKSKHAQPVLFLLPALLIYLTVIVSTSIYSLYLSVFRWNGVNSQKAFVGIQNYADLFTKDAIFISALKNNFLWVAGSLLFTMTFSLLIAVVLNRQFRGRVFFRSVFYFPYILSGIVVSLMWSWLYHPTMGFFNDLLTRLGFETLDWLADPKLALGSVFVASLWHSLGAPMVLFMAGLQSIPQDPYECAKVEGANALQSFFYITIPLLKETFVIVFATTLIGAMKVFDTIYAMTGGGPAQKTQVLASWMYFQTFQFNNLGMGTAISWVLVIIVMLITIPYVLHMSKNSHV</sequence>
<name>A0A4Q9DEX0_9BACL</name>
<reference evidence="9 10" key="1">
    <citation type="submission" date="2019-02" db="EMBL/GenBank/DDBJ databases">
        <title>Paenibacillus sp. nov., isolated from surface-sterilized tissue of Thalictrum simplex L.</title>
        <authorList>
            <person name="Tuo L."/>
        </authorList>
    </citation>
    <scope>NUCLEOTIDE SEQUENCE [LARGE SCALE GENOMIC DNA]</scope>
    <source>
        <strain evidence="9 10">N2SHLJ1</strain>
    </source>
</reference>
<keyword evidence="3" id="KW-1003">Cell membrane</keyword>
<feature type="transmembrane region" description="Helical" evidence="7">
    <location>
        <begin position="152"/>
        <end position="177"/>
    </location>
</feature>
<keyword evidence="5 7" id="KW-1133">Transmembrane helix</keyword>
<evidence type="ECO:0000313" key="10">
    <source>
        <dbReference type="Proteomes" id="UP000293142"/>
    </source>
</evidence>
<evidence type="ECO:0000259" key="8">
    <source>
        <dbReference type="PROSITE" id="PS50928"/>
    </source>
</evidence>
<feature type="domain" description="ABC transmembrane type-1" evidence="8">
    <location>
        <begin position="67"/>
        <end position="279"/>
    </location>
</feature>
<dbReference type="SUPFAM" id="SSF161098">
    <property type="entry name" value="MetI-like"/>
    <property type="match status" value="1"/>
</dbReference>
<dbReference type="Proteomes" id="UP000293142">
    <property type="component" value="Unassembled WGS sequence"/>
</dbReference>